<feature type="domain" description="Headcase middle" evidence="1">
    <location>
        <begin position="1"/>
        <end position="64"/>
    </location>
</feature>
<proteinExistence type="predicted"/>
<dbReference type="EMBL" id="JASPKZ010009818">
    <property type="protein sequence ID" value="KAJ9575866.1"/>
    <property type="molecule type" value="Genomic_DNA"/>
</dbReference>
<comment type="caution">
    <text evidence="2">The sequence shown here is derived from an EMBL/GenBank/DDBJ whole genome shotgun (WGS) entry which is preliminary data.</text>
</comment>
<dbReference type="Pfam" id="PF16002">
    <property type="entry name" value="Headcase"/>
    <property type="match status" value="1"/>
</dbReference>
<sequence length="74" mass="8218">VKLEGRTQYLSAVCMACLEGWGPGRILRCVHCSTPWDGSSLVLGTMYSYDIFAAMHCCPERSKVSSYTLIEKLP</sequence>
<dbReference type="PANTHER" id="PTHR13425:SF3">
    <property type="entry name" value="HEADCASE PROTEIN HOMOLOG"/>
    <property type="match status" value="1"/>
</dbReference>
<keyword evidence="3" id="KW-1185">Reference proteome</keyword>
<reference evidence="2" key="1">
    <citation type="journal article" date="2023" name="IScience">
        <title>Live-bearing cockroach genome reveals convergent evolutionary mechanisms linked to viviparity in insects and beyond.</title>
        <authorList>
            <person name="Fouks B."/>
            <person name="Harrison M.C."/>
            <person name="Mikhailova A.A."/>
            <person name="Marchal E."/>
            <person name="English S."/>
            <person name="Carruthers M."/>
            <person name="Jennings E.C."/>
            <person name="Chiamaka E.L."/>
            <person name="Frigard R.A."/>
            <person name="Pippel M."/>
            <person name="Attardo G.M."/>
            <person name="Benoit J.B."/>
            <person name="Bornberg-Bauer E."/>
            <person name="Tobe S.S."/>
        </authorList>
    </citation>
    <scope>NUCLEOTIDE SEQUENCE</scope>
    <source>
        <strain evidence="2">Stay&amp;Tobe</strain>
    </source>
</reference>
<evidence type="ECO:0000313" key="2">
    <source>
        <dbReference type="EMBL" id="KAJ9575866.1"/>
    </source>
</evidence>
<name>A0AAD7Z8T5_DIPPU</name>
<dbReference type="AlphaFoldDB" id="A0AAD7Z8T5"/>
<evidence type="ECO:0000259" key="1">
    <source>
        <dbReference type="Pfam" id="PF16002"/>
    </source>
</evidence>
<reference evidence="2" key="2">
    <citation type="submission" date="2023-05" db="EMBL/GenBank/DDBJ databases">
        <authorList>
            <person name="Fouks B."/>
        </authorList>
    </citation>
    <scope>NUCLEOTIDE SEQUENCE</scope>
    <source>
        <strain evidence="2">Stay&amp;Tobe</strain>
        <tissue evidence="2">Testes</tissue>
    </source>
</reference>
<dbReference type="InterPro" id="IPR026066">
    <property type="entry name" value="Headcase"/>
</dbReference>
<gene>
    <name evidence="2" type="ORF">L9F63_007274</name>
</gene>
<dbReference type="Proteomes" id="UP001233999">
    <property type="component" value="Unassembled WGS sequence"/>
</dbReference>
<dbReference type="PANTHER" id="PTHR13425">
    <property type="entry name" value="HEADCASE PROTEIN"/>
    <property type="match status" value="1"/>
</dbReference>
<accession>A0AAD7Z8T5</accession>
<organism evidence="2 3">
    <name type="scientific">Diploptera punctata</name>
    <name type="common">Pacific beetle cockroach</name>
    <dbReference type="NCBI Taxonomy" id="6984"/>
    <lineage>
        <taxon>Eukaryota</taxon>
        <taxon>Metazoa</taxon>
        <taxon>Ecdysozoa</taxon>
        <taxon>Arthropoda</taxon>
        <taxon>Hexapoda</taxon>
        <taxon>Insecta</taxon>
        <taxon>Pterygota</taxon>
        <taxon>Neoptera</taxon>
        <taxon>Polyneoptera</taxon>
        <taxon>Dictyoptera</taxon>
        <taxon>Blattodea</taxon>
        <taxon>Blaberoidea</taxon>
        <taxon>Blaberidae</taxon>
        <taxon>Diplopterinae</taxon>
        <taxon>Diploptera</taxon>
    </lineage>
</organism>
<dbReference type="InterPro" id="IPR031947">
    <property type="entry name" value="Headcase_mid"/>
</dbReference>
<protein>
    <recommendedName>
        <fullName evidence="1">Headcase middle domain-containing protein</fullName>
    </recommendedName>
</protein>
<feature type="non-terminal residue" evidence="2">
    <location>
        <position position="1"/>
    </location>
</feature>
<evidence type="ECO:0000313" key="3">
    <source>
        <dbReference type="Proteomes" id="UP001233999"/>
    </source>
</evidence>